<dbReference type="CDD" id="cd19408">
    <property type="entry name" value="NarX_NarQ_sensor"/>
    <property type="match status" value="1"/>
</dbReference>
<feature type="coiled-coil region" evidence="15">
    <location>
        <begin position="201"/>
        <end position="260"/>
    </location>
</feature>
<keyword evidence="3 14" id="KW-1003">Cell membrane</keyword>
<dbReference type="InterPro" id="IPR003660">
    <property type="entry name" value="HAMP_dom"/>
</dbReference>
<keyword evidence="9 14" id="KW-0418">Kinase</keyword>
<sequence length="600" mass="66123">MTTSFLNAETLRRSLYAQFKCVFWLITIFVVLAAGPAIVLTEQSTGSGGAINVSGSLRMMSYKLTVAVSNPYATYQERDKATRDAVKEFGTRLESPSLTASVPLDAKNHIRELYELVHKRFSDEVSPLAFESIDSEAVRRAFLLKVPGFVDDVDRFVFALEESLSWRLTLLKVCLLITLAGAIALTFIMLSVMRRKVFAPLEELEATAERVRQKNFTARSKSADSSNEIGRFAKSFNFMVSELERLYGSLESEVARTTADLHRRNRGLEFLARASEDLMVDGPSLAGAVSEVLKGAVELAEARSAVFYVAKNREQGWTSETGYLFAKTIGWADAIGSSEFAAHGSSMTLVGMMKVEFGEVPDAWRRNFFEMTASLIGRAVEAVLRVTDEQRLAVLEERSTIARELHDSIAQSLSFSKIQLLRLRRALMPGAPQGMAQEVLLELDHGISTAYRQLREVLSAFRLQLSGAGFPGAVNTAVDAFRNRTGLEITVKNALIGVELSSNDQIHFIQILREALANVEKHARATKVEVCIERAPDGACTMQVVDNGVGIPEHAEKENHFGLSIMRERAAALGAVLSISRRPEGGTIVFMSRPPQKSAL</sequence>
<feature type="domain" description="Histidine kinase" evidence="17">
    <location>
        <begin position="400"/>
        <end position="597"/>
    </location>
</feature>
<dbReference type="Gene3D" id="1.20.120.960">
    <property type="entry name" value="Histidine kinase NarX, sensor domain"/>
    <property type="match status" value="1"/>
</dbReference>
<evidence type="ECO:0000256" key="7">
    <source>
        <dbReference type="ARBA" id="ARBA00022692"/>
    </source>
</evidence>
<dbReference type="eggNOG" id="COG3850">
    <property type="taxonomic scope" value="Bacteria"/>
</dbReference>
<evidence type="ECO:0000256" key="10">
    <source>
        <dbReference type="ARBA" id="ARBA00022840"/>
    </source>
</evidence>
<evidence type="ECO:0000259" key="17">
    <source>
        <dbReference type="PROSITE" id="PS50109"/>
    </source>
</evidence>
<dbReference type="InterPro" id="IPR016380">
    <property type="entry name" value="Sig_transdc_His_kin_NarX/NarQ"/>
</dbReference>
<keyword evidence="11 16" id="KW-1133">Transmembrane helix</keyword>
<dbReference type="GO" id="GO:0005524">
    <property type="term" value="F:ATP binding"/>
    <property type="evidence" value="ECO:0007669"/>
    <property type="project" value="UniProtKB-UniRule"/>
</dbReference>
<dbReference type="SMART" id="SM00387">
    <property type="entry name" value="HATPase_c"/>
    <property type="match status" value="1"/>
</dbReference>
<accession>S3CA07</accession>
<comment type="subcellular location">
    <subcellularLocation>
        <location evidence="2">Cell inner membrane</location>
        <topology evidence="2">Multi-pass membrane protein</topology>
    </subcellularLocation>
</comment>
<dbReference type="Pfam" id="PF00672">
    <property type="entry name" value="HAMP"/>
    <property type="match status" value="1"/>
</dbReference>
<dbReference type="InterPro" id="IPR036890">
    <property type="entry name" value="HATPase_C_sf"/>
</dbReference>
<reference evidence="19 20" key="1">
    <citation type="submission" date="2013-04" db="EMBL/GenBank/DDBJ databases">
        <title>The Genome Sequence of Sutterella wadsworthensis HGA0223.</title>
        <authorList>
            <consortium name="The Broad Institute Genomics Platform"/>
            <person name="Earl A."/>
            <person name="Ward D."/>
            <person name="Feldgarden M."/>
            <person name="Gevers D."/>
            <person name="Schmidt T.M."/>
            <person name="Dover J."/>
            <person name="Dai D."/>
            <person name="Walker B."/>
            <person name="Young S."/>
            <person name="Zeng Q."/>
            <person name="Gargeya S."/>
            <person name="Fitzgerald M."/>
            <person name="Haas B."/>
            <person name="Abouelleil A."/>
            <person name="Allen A.W."/>
            <person name="Alvarado L."/>
            <person name="Arachchi H.M."/>
            <person name="Berlin A.M."/>
            <person name="Chapman S.B."/>
            <person name="Gainer-Dewar J."/>
            <person name="Goldberg J."/>
            <person name="Griggs A."/>
            <person name="Gujja S."/>
            <person name="Hansen M."/>
            <person name="Howarth C."/>
            <person name="Imamovic A."/>
            <person name="Ireland A."/>
            <person name="Larimer J."/>
            <person name="McCowan C."/>
            <person name="Murphy C."/>
            <person name="Pearson M."/>
            <person name="Poon T.W."/>
            <person name="Priest M."/>
            <person name="Roberts A."/>
            <person name="Saif S."/>
            <person name="Shea T."/>
            <person name="Sisk P."/>
            <person name="Sykes S."/>
            <person name="Wortman J."/>
            <person name="Nusbaum C."/>
            <person name="Birren B."/>
        </authorList>
    </citation>
    <scope>NUCLEOTIDE SEQUENCE [LARGE SCALE GENOMIC DNA]</scope>
    <source>
        <strain evidence="19 20">HGA0223</strain>
    </source>
</reference>
<dbReference type="EC" id="2.7.13.3" evidence="14"/>
<comment type="caution">
    <text evidence="19">The sequence shown here is derived from an EMBL/GenBank/DDBJ whole genome shotgun (WGS) entry which is preliminary data.</text>
</comment>
<dbReference type="HOGENOM" id="CLU_000445_20_10_4"/>
<name>S3CA07_9BURK</name>
<dbReference type="SMART" id="SM00304">
    <property type="entry name" value="HAMP"/>
    <property type="match status" value="1"/>
</dbReference>
<evidence type="ECO:0000256" key="5">
    <source>
        <dbReference type="ARBA" id="ARBA00022553"/>
    </source>
</evidence>
<dbReference type="GO" id="GO:0046983">
    <property type="term" value="F:protein dimerization activity"/>
    <property type="evidence" value="ECO:0007669"/>
    <property type="project" value="UniProtKB-UniRule"/>
</dbReference>
<dbReference type="InterPro" id="IPR005467">
    <property type="entry name" value="His_kinase_dom"/>
</dbReference>
<keyword evidence="13 14" id="KW-0472">Membrane</keyword>
<feature type="transmembrane region" description="Helical" evidence="16">
    <location>
        <begin position="21"/>
        <end position="40"/>
    </location>
</feature>
<keyword evidence="12 14" id="KW-0902">Two-component regulatory system</keyword>
<dbReference type="PANTHER" id="PTHR24421">
    <property type="entry name" value="NITRATE/NITRITE SENSOR PROTEIN NARX-RELATED"/>
    <property type="match status" value="1"/>
</dbReference>
<dbReference type="InterPro" id="IPR003594">
    <property type="entry name" value="HATPase_dom"/>
</dbReference>
<dbReference type="InterPro" id="IPR029095">
    <property type="entry name" value="NarX-like_N"/>
</dbReference>
<dbReference type="InterPro" id="IPR011712">
    <property type="entry name" value="Sig_transdc_His_kin_sub3_dim/P"/>
</dbReference>
<evidence type="ECO:0000256" key="6">
    <source>
        <dbReference type="ARBA" id="ARBA00022679"/>
    </source>
</evidence>
<evidence type="ECO:0000256" key="3">
    <source>
        <dbReference type="ARBA" id="ARBA00022475"/>
    </source>
</evidence>
<keyword evidence="20" id="KW-1185">Reference proteome</keyword>
<dbReference type="InterPro" id="IPR050482">
    <property type="entry name" value="Sensor_HK_TwoCompSys"/>
</dbReference>
<evidence type="ECO:0000313" key="19">
    <source>
        <dbReference type="EMBL" id="EPD97549.1"/>
    </source>
</evidence>
<dbReference type="Proteomes" id="UP000014400">
    <property type="component" value="Unassembled WGS sequence"/>
</dbReference>
<keyword evidence="7 16" id="KW-0812">Transmembrane</keyword>
<dbReference type="PROSITE" id="PS50885">
    <property type="entry name" value="HAMP"/>
    <property type="match status" value="1"/>
</dbReference>
<dbReference type="Gene3D" id="3.30.565.10">
    <property type="entry name" value="Histidine kinase-like ATPase, C-terminal domain"/>
    <property type="match status" value="1"/>
</dbReference>
<evidence type="ECO:0000256" key="1">
    <source>
        <dbReference type="ARBA" id="ARBA00000085"/>
    </source>
</evidence>
<evidence type="ECO:0000256" key="2">
    <source>
        <dbReference type="ARBA" id="ARBA00004429"/>
    </source>
</evidence>
<keyword evidence="10 14" id="KW-0067">ATP-binding</keyword>
<dbReference type="EMBL" id="ATCF01000038">
    <property type="protein sequence ID" value="EPD97549.1"/>
    <property type="molecule type" value="Genomic_DNA"/>
</dbReference>
<evidence type="ECO:0000256" key="11">
    <source>
        <dbReference type="ARBA" id="ARBA00022989"/>
    </source>
</evidence>
<evidence type="ECO:0000256" key="14">
    <source>
        <dbReference type="PIRNR" id="PIRNR003167"/>
    </source>
</evidence>
<dbReference type="PATRIC" id="fig|1203554.3.peg.2466"/>
<evidence type="ECO:0000256" key="4">
    <source>
        <dbReference type="ARBA" id="ARBA00022519"/>
    </source>
</evidence>
<feature type="domain" description="HAMP" evidence="18">
    <location>
        <begin position="195"/>
        <end position="248"/>
    </location>
</feature>
<dbReference type="SUPFAM" id="SSF55874">
    <property type="entry name" value="ATPase domain of HSP90 chaperone/DNA topoisomerase II/histidine kinase"/>
    <property type="match status" value="1"/>
</dbReference>
<dbReference type="RefSeq" id="WP_016475348.1">
    <property type="nucleotide sequence ID" value="NZ_KE150482.1"/>
</dbReference>
<evidence type="ECO:0000256" key="16">
    <source>
        <dbReference type="SAM" id="Phobius"/>
    </source>
</evidence>
<evidence type="ECO:0000256" key="12">
    <source>
        <dbReference type="ARBA" id="ARBA00023012"/>
    </source>
</evidence>
<dbReference type="CDD" id="cd16917">
    <property type="entry name" value="HATPase_UhpB-NarQ-NarX-like"/>
    <property type="match status" value="1"/>
</dbReference>
<dbReference type="Pfam" id="PF07730">
    <property type="entry name" value="HisKA_3"/>
    <property type="match status" value="1"/>
</dbReference>
<protein>
    <recommendedName>
        <fullName evidence="14">Sensor protein</fullName>
        <ecNumber evidence="14">2.7.13.3</ecNumber>
    </recommendedName>
</protein>
<dbReference type="Gene3D" id="6.10.340.10">
    <property type="match status" value="1"/>
</dbReference>
<dbReference type="Pfam" id="PF02518">
    <property type="entry name" value="HATPase_c"/>
    <property type="match status" value="1"/>
</dbReference>
<gene>
    <name evidence="19" type="ORF">HMPREF1476_02386</name>
</gene>
<dbReference type="GO" id="GO:0005886">
    <property type="term" value="C:plasma membrane"/>
    <property type="evidence" value="ECO:0007669"/>
    <property type="project" value="UniProtKB-SubCell"/>
</dbReference>
<feature type="transmembrane region" description="Helical" evidence="16">
    <location>
        <begin position="170"/>
        <end position="192"/>
    </location>
</feature>
<dbReference type="PROSITE" id="PS50109">
    <property type="entry name" value="HIS_KIN"/>
    <property type="match status" value="1"/>
</dbReference>
<keyword evidence="4 14" id="KW-0997">Cell inner membrane</keyword>
<dbReference type="GO" id="GO:0000155">
    <property type="term" value="F:phosphorelay sensor kinase activity"/>
    <property type="evidence" value="ECO:0007669"/>
    <property type="project" value="UniProtKB-UniRule"/>
</dbReference>
<dbReference type="AlphaFoldDB" id="S3CA07"/>
<evidence type="ECO:0000256" key="13">
    <source>
        <dbReference type="ARBA" id="ARBA00023136"/>
    </source>
</evidence>
<dbReference type="Gene3D" id="1.20.5.1930">
    <property type="match status" value="1"/>
</dbReference>
<evidence type="ECO:0000256" key="15">
    <source>
        <dbReference type="SAM" id="Coils"/>
    </source>
</evidence>
<evidence type="ECO:0000313" key="20">
    <source>
        <dbReference type="Proteomes" id="UP000014400"/>
    </source>
</evidence>
<keyword evidence="15" id="KW-0175">Coiled coil</keyword>
<dbReference type="PANTHER" id="PTHR24421:SF10">
    <property type="entry name" value="NITRATE_NITRITE SENSOR PROTEIN NARQ"/>
    <property type="match status" value="1"/>
</dbReference>
<keyword evidence="8 14" id="KW-0547">Nucleotide-binding</keyword>
<evidence type="ECO:0000256" key="9">
    <source>
        <dbReference type="ARBA" id="ARBA00022777"/>
    </source>
</evidence>
<organism evidence="19 20">
    <name type="scientific">Sutterella wadsworthensis HGA0223</name>
    <dbReference type="NCBI Taxonomy" id="1203554"/>
    <lineage>
        <taxon>Bacteria</taxon>
        <taxon>Pseudomonadati</taxon>
        <taxon>Pseudomonadota</taxon>
        <taxon>Betaproteobacteria</taxon>
        <taxon>Burkholderiales</taxon>
        <taxon>Sutterellaceae</taxon>
        <taxon>Sutterella</taxon>
    </lineage>
</organism>
<dbReference type="InterPro" id="IPR042295">
    <property type="entry name" value="NarX-like_N_sf"/>
</dbReference>
<keyword evidence="5" id="KW-0597">Phosphoprotein</keyword>
<dbReference type="STRING" id="1203554.HMPREF1476_02386"/>
<comment type="catalytic activity">
    <reaction evidence="1 14">
        <text>ATP + protein L-histidine = ADP + protein N-phospho-L-histidine.</text>
        <dbReference type="EC" id="2.7.13.3"/>
    </reaction>
</comment>
<evidence type="ECO:0000259" key="18">
    <source>
        <dbReference type="PROSITE" id="PS50885"/>
    </source>
</evidence>
<dbReference type="SUPFAM" id="SSF158472">
    <property type="entry name" value="HAMP domain-like"/>
    <property type="match status" value="1"/>
</dbReference>
<dbReference type="PIRSF" id="PIRSF003167">
    <property type="entry name" value="STHK_NarX/NarQ"/>
    <property type="match status" value="1"/>
</dbReference>
<dbReference type="Pfam" id="PF13675">
    <property type="entry name" value="PilJ"/>
    <property type="match status" value="1"/>
</dbReference>
<keyword evidence="6 14" id="KW-0808">Transferase</keyword>
<dbReference type="CDD" id="cd06225">
    <property type="entry name" value="HAMP"/>
    <property type="match status" value="1"/>
</dbReference>
<evidence type="ECO:0000256" key="8">
    <source>
        <dbReference type="ARBA" id="ARBA00022741"/>
    </source>
</evidence>
<proteinExistence type="predicted"/>